<dbReference type="GO" id="GO:0071786">
    <property type="term" value="P:endoplasmic reticulum tubular network organization"/>
    <property type="evidence" value="ECO:0000318"/>
    <property type="project" value="GO_Central"/>
</dbReference>
<dbReference type="GO" id="GO:0071782">
    <property type="term" value="C:endoplasmic reticulum tubular network"/>
    <property type="evidence" value="ECO:0000318"/>
    <property type="project" value="GO_Central"/>
</dbReference>
<dbReference type="Pfam" id="PF03134">
    <property type="entry name" value="TB2_DP1_HVA22"/>
    <property type="match status" value="1"/>
</dbReference>
<keyword evidence="1" id="KW-0812">Transmembrane</keyword>
<comment type="subcellular location">
    <subcellularLocation>
        <location evidence="1">Membrane</location>
        <topology evidence="1">Multi-pass membrane protein</topology>
    </subcellularLocation>
</comment>
<reference evidence="4" key="1">
    <citation type="submission" date="2012-12" db="EMBL/GenBank/DDBJ databases">
        <authorList>
            <person name="Hellsten U."/>
            <person name="Grimwood J."/>
            <person name="Chapman J.A."/>
            <person name="Shapiro H."/>
            <person name="Aerts A."/>
            <person name="Otillar R.P."/>
            <person name="Terry A.Y."/>
            <person name="Boore J.L."/>
            <person name="Simakov O."/>
            <person name="Marletaz F."/>
            <person name="Cho S.-J."/>
            <person name="Edsinger-Gonzales E."/>
            <person name="Havlak P."/>
            <person name="Kuo D.-H."/>
            <person name="Larsson T."/>
            <person name="Lv J."/>
            <person name="Arendt D."/>
            <person name="Savage R."/>
            <person name="Osoegawa K."/>
            <person name="de Jong P."/>
            <person name="Lindberg D.R."/>
            <person name="Seaver E.C."/>
            <person name="Weisblat D.A."/>
            <person name="Putnam N.H."/>
            <person name="Grigoriev I.V."/>
            <person name="Rokhsar D.S."/>
        </authorList>
    </citation>
    <scope>NUCLEOTIDE SEQUENCE</scope>
</reference>
<proteinExistence type="inferred from homology"/>
<gene>
    <name evidence="3" type="primary">20196285</name>
    <name evidence="2" type="ORF">HELRODRAFT_135381</name>
</gene>
<organism evidence="3 4">
    <name type="scientific">Helobdella robusta</name>
    <name type="common">Californian leech</name>
    <dbReference type="NCBI Taxonomy" id="6412"/>
    <lineage>
        <taxon>Eukaryota</taxon>
        <taxon>Metazoa</taxon>
        <taxon>Spiralia</taxon>
        <taxon>Lophotrochozoa</taxon>
        <taxon>Annelida</taxon>
        <taxon>Clitellata</taxon>
        <taxon>Hirudinea</taxon>
        <taxon>Rhynchobdellida</taxon>
        <taxon>Glossiphoniidae</taxon>
        <taxon>Helobdella</taxon>
    </lineage>
</organism>
<dbReference type="CTD" id="20196285"/>
<dbReference type="GeneID" id="20196285"/>
<dbReference type="eggNOG" id="KOG1726">
    <property type="taxonomic scope" value="Eukaryota"/>
</dbReference>
<dbReference type="RefSeq" id="XP_009019325.1">
    <property type="nucleotide sequence ID" value="XM_009021077.1"/>
</dbReference>
<dbReference type="GO" id="GO:0005789">
    <property type="term" value="C:endoplasmic reticulum membrane"/>
    <property type="evidence" value="ECO:0000318"/>
    <property type="project" value="GO_Central"/>
</dbReference>
<dbReference type="InParanoid" id="T1EI85"/>
<dbReference type="GO" id="GO:0005881">
    <property type="term" value="C:cytoplasmic microtubule"/>
    <property type="evidence" value="ECO:0000318"/>
    <property type="project" value="GO_Central"/>
</dbReference>
<dbReference type="HOGENOM" id="CLU_2365538_0_0_1"/>
<dbReference type="GO" id="GO:0008017">
    <property type="term" value="F:microtubule binding"/>
    <property type="evidence" value="ECO:0000318"/>
    <property type="project" value="GO_Central"/>
</dbReference>
<evidence type="ECO:0000313" key="2">
    <source>
        <dbReference type="EMBL" id="ESO01917.1"/>
    </source>
</evidence>
<dbReference type="EMBL" id="AMQM01000749">
    <property type="status" value="NOT_ANNOTATED_CDS"/>
    <property type="molecule type" value="Genomic_DNA"/>
</dbReference>
<dbReference type="PANTHER" id="PTHR12300">
    <property type="entry name" value="HVA22-LIKE PROTEINS"/>
    <property type="match status" value="1"/>
</dbReference>
<name>T1EI85_HELRO</name>
<comment type="similarity">
    <text evidence="1">Belongs to the DP1 family.</text>
</comment>
<accession>T1EI85</accession>
<reference evidence="3" key="3">
    <citation type="submission" date="2015-06" db="UniProtKB">
        <authorList>
            <consortium name="EnsemblMetazoa"/>
        </authorList>
    </citation>
    <scope>IDENTIFICATION</scope>
</reference>
<dbReference type="EMBL" id="KB096742">
    <property type="protein sequence ID" value="ESO01917.1"/>
    <property type="molecule type" value="Genomic_DNA"/>
</dbReference>
<evidence type="ECO:0000313" key="4">
    <source>
        <dbReference type="Proteomes" id="UP000015101"/>
    </source>
</evidence>
<protein>
    <recommendedName>
        <fullName evidence="1">Receptor expression-enhancing protein</fullName>
    </recommendedName>
</protein>
<keyword evidence="1" id="KW-0472">Membrane</keyword>
<dbReference type="EnsemblMetazoa" id="HelroT135381">
    <property type="protein sequence ID" value="HelroP135381"/>
    <property type="gene ID" value="HelroG135381"/>
</dbReference>
<evidence type="ECO:0000256" key="1">
    <source>
        <dbReference type="RuleBase" id="RU362006"/>
    </source>
</evidence>
<keyword evidence="4" id="KW-1185">Reference proteome</keyword>
<keyword evidence="1" id="KW-1133">Transmembrane helix</keyword>
<feature type="transmembrane region" description="Helical" evidence="1">
    <location>
        <begin position="63"/>
        <end position="81"/>
    </location>
</feature>
<dbReference type="OrthoDB" id="10009287at2759"/>
<dbReference type="InterPro" id="IPR004345">
    <property type="entry name" value="TB2_DP1_HVA22"/>
</dbReference>
<dbReference type="KEGG" id="hro:HELRODRAFT_135381"/>
<reference evidence="2 4" key="2">
    <citation type="journal article" date="2013" name="Nature">
        <title>Insights into bilaterian evolution from three spiralian genomes.</title>
        <authorList>
            <person name="Simakov O."/>
            <person name="Marletaz F."/>
            <person name="Cho S.J."/>
            <person name="Edsinger-Gonzales E."/>
            <person name="Havlak P."/>
            <person name="Hellsten U."/>
            <person name="Kuo D.H."/>
            <person name="Larsson T."/>
            <person name="Lv J."/>
            <person name="Arendt D."/>
            <person name="Savage R."/>
            <person name="Osoegawa K."/>
            <person name="de Jong P."/>
            <person name="Grimwood J."/>
            <person name="Chapman J.A."/>
            <person name="Shapiro H."/>
            <person name="Aerts A."/>
            <person name="Otillar R.P."/>
            <person name="Terry A.Y."/>
            <person name="Boore J.L."/>
            <person name="Grigoriev I.V."/>
            <person name="Lindberg D.R."/>
            <person name="Seaver E.C."/>
            <person name="Weisblat D.A."/>
            <person name="Putnam N.H."/>
            <person name="Rokhsar D.S."/>
        </authorList>
    </citation>
    <scope>NUCLEOTIDE SEQUENCE</scope>
</reference>
<dbReference type="AlphaFoldDB" id="T1EI85"/>
<evidence type="ECO:0000313" key="3">
    <source>
        <dbReference type="EnsemblMetazoa" id="HelroP135381"/>
    </source>
</evidence>
<feature type="transmembrane region" description="Helical" evidence="1">
    <location>
        <begin position="31"/>
        <end position="51"/>
    </location>
</feature>
<sequence length="96" mass="11544">KVVRLSLAVIQPAYASYKTIKHKDAKEYNRLMIYWIVYAVFTCCEFMSDMFFEWFPFYTEMKMMLITWLALPCLQGSTVLYRKVVAKKFQQYEPVI</sequence>
<dbReference type="PANTHER" id="PTHR12300:SF117">
    <property type="entry name" value="LP05237P-RELATED"/>
    <property type="match status" value="1"/>
</dbReference>
<dbReference type="Proteomes" id="UP000015101">
    <property type="component" value="Unassembled WGS sequence"/>
</dbReference>